<dbReference type="PANTHER" id="PTHR10277">
    <property type="entry name" value="HOMOCITRATE SYNTHASE-RELATED"/>
    <property type="match status" value="1"/>
</dbReference>
<evidence type="ECO:0000256" key="8">
    <source>
        <dbReference type="ARBA" id="ARBA00022723"/>
    </source>
</evidence>
<dbReference type="PROSITE" id="PS00816">
    <property type="entry name" value="AIPM_HOMOCIT_SYNTH_2"/>
    <property type="match status" value="1"/>
</dbReference>
<dbReference type="CDD" id="cd07940">
    <property type="entry name" value="DRE_TIM_IPMS"/>
    <property type="match status" value="1"/>
</dbReference>
<dbReference type="GO" id="GO:0010177">
    <property type="term" value="F:methylthioalkylmalate synthase activity"/>
    <property type="evidence" value="ECO:0007669"/>
    <property type="project" value="UniProtKB-ARBA"/>
</dbReference>
<dbReference type="InterPro" id="IPR054691">
    <property type="entry name" value="LeuA/HCS_post-cat"/>
</dbReference>
<keyword evidence="5" id="KW-0963">Cytoplasm</keyword>
<keyword evidence="9" id="KW-0464">Manganese</keyword>
<dbReference type="AlphaFoldDB" id="A0AAV0V884"/>
<dbReference type="GO" id="GO:0046872">
    <property type="term" value="F:metal ion binding"/>
    <property type="evidence" value="ECO:0007669"/>
    <property type="project" value="UniProtKB-KW"/>
</dbReference>
<evidence type="ECO:0000256" key="4">
    <source>
        <dbReference type="ARBA" id="ARBA00022430"/>
    </source>
</evidence>
<dbReference type="Gene3D" id="3.20.20.70">
    <property type="entry name" value="Aldolase class I"/>
    <property type="match status" value="1"/>
</dbReference>
<keyword evidence="6" id="KW-0028">Amino-acid biosynthesis</keyword>
<evidence type="ECO:0000313" key="12">
    <source>
        <dbReference type="EMBL" id="CAI5744543.1"/>
    </source>
</evidence>
<name>A0AAV0V884_9STRA</name>
<sequence length="639" mass="69913">MMHMIVKRSAFTIRANACRTFSNAAAIAEAGKDRLVLFDTTLRDGEQSPGATLNLKEKLEIARSLSILGADVCEAGFPVSSPGDFEAVSAIAKEIGPLTANRATGEPMVICGLARAMEKDVQRCYDAVKHAPKHRIHTFLATSDIHLKYKLKISRDECIRRAVNAVKFAKSLTSDVQFSTEDAGRSDPDFLCEVLAEVIEAGATTLNIPDTVGYTVPGEYGSLFRYLIDNTEGSDKAVFSSHCHNDLGLATANTLAAVQGGARQVEVTINGIGERAGNTALEELVMALKTRPQHFPVYTSADSTQITRCSRMVSHYTGMSIQPNKAIVGANAFAHESGIHQDGVLKHQATYEIMLPESVGLSENKMVLGKHSGRHAYSKRLQQLGYTSLTPEELDYYVEKFKVLADEKKTVTDADMEVIVSDELFKPEAFWTLRSVHVTAGNLVKPTATVTLAYKDGQEVSEAAMGFGPIDAIYVAIKRATGMERIKLNDFSVDSVTDGTYALGEVTVRVQEDKEEEEKTEDEKLVNAQTGVTRDRQFVGHGANTDILVASATAYVNAVNRMMASQARAVVDWWTPKITRTQHLVLMASPRAIGDFSEEHSSMYDAKRADAAIVVASAVRMYYLIGVKCTRRIFYGQQK</sequence>
<keyword evidence="13" id="KW-1185">Reference proteome</keyword>
<protein>
    <recommendedName>
        <fullName evidence="3">2-isopropylmalate synthase</fullName>
        <ecNumber evidence="3">2.3.3.13</ecNumber>
    </recommendedName>
</protein>
<dbReference type="EC" id="2.3.3.13" evidence="3"/>
<gene>
    <name evidence="12" type="ORF">PDE001_LOCUS9688</name>
</gene>
<evidence type="ECO:0000256" key="2">
    <source>
        <dbReference type="ARBA" id="ARBA00009396"/>
    </source>
</evidence>
<dbReference type="GO" id="GO:0009098">
    <property type="term" value="P:L-leucine biosynthetic process"/>
    <property type="evidence" value="ECO:0007669"/>
    <property type="project" value="UniProtKB-KW"/>
</dbReference>
<evidence type="ECO:0000256" key="9">
    <source>
        <dbReference type="ARBA" id="ARBA00023211"/>
    </source>
</evidence>
<reference evidence="12" key="1">
    <citation type="submission" date="2022-12" db="EMBL/GenBank/DDBJ databases">
        <authorList>
            <person name="Webb A."/>
        </authorList>
    </citation>
    <scope>NUCLEOTIDE SEQUENCE</scope>
    <source>
        <strain evidence="12">Pd1</strain>
    </source>
</reference>
<evidence type="ECO:0000256" key="3">
    <source>
        <dbReference type="ARBA" id="ARBA00012973"/>
    </source>
</evidence>
<dbReference type="Pfam" id="PF00682">
    <property type="entry name" value="HMGL-like"/>
    <property type="match status" value="1"/>
</dbReference>
<dbReference type="FunFam" id="3.20.20.70:FF:000010">
    <property type="entry name" value="2-isopropylmalate synthase"/>
    <property type="match status" value="1"/>
</dbReference>
<dbReference type="FunFam" id="3.30.160.270:FF:000001">
    <property type="entry name" value="2-isopropylmalate synthase"/>
    <property type="match status" value="1"/>
</dbReference>
<organism evidence="12 13">
    <name type="scientific">Peronospora destructor</name>
    <dbReference type="NCBI Taxonomy" id="86335"/>
    <lineage>
        <taxon>Eukaryota</taxon>
        <taxon>Sar</taxon>
        <taxon>Stramenopiles</taxon>
        <taxon>Oomycota</taxon>
        <taxon>Peronosporomycetes</taxon>
        <taxon>Peronosporales</taxon>
        <taxon>Peronosporaceae</taxon>
        <taxon>Peronospora</taxon>
    </lineage>
</organism>
<comment type="pathway">
    <text evidence="1">Amino-acid biosynthesis; L-leucine biosynthesis; L-leucine from 3-methyl-2-oxobutanoate: step 1/4.</text>
</comment>
<dbReference type="Gene3D" id="1.10.238.260">
    <property type="match status" value="1"/>
</dbReference>
<dbReference type="EMBL" id="CANTFM010002144">
    <property type="protein sequence ID" value="CAI5744543.1"/>
    <property type="molecule type" value="Genomic_DNA"/>
</dbReference>
<dbReference type="SUPFAM" id="SSF51569">
    <property type="entry name" value="Aldolase"/>
    <property type="match status" value="1"/>
</dbReference>
<keyword evidence="10" id="KW-0100">Branched-chain amino acid biosynthesis</keyword>
<keyword evidence="7" id="KW-0808">Transferase</keyword>
<dbReference type="NCBIfam" id="TIGR00973">
    <property type="entry name" value="leuA_bact"/>
    <property type="match status" value="1"/>
</dbReference>
<keyword evidence="4" id="KW-0432">Leucine biosynthesis</keyword>
<dbReference type="Pfam" id="PF08502">
    <property type="entry name" value="LeuA_dimer"/>
    <property type="match status" value="1"/>
</dbReference>
<feature type="domain" description="Pyruvate carboxyltransferase" evidence="11">
    <location>
        <begin position="35"/>
        <end position="307"/>
    </location>
</feature>
<evidence type="ECO:0000259" key="11">
    <source>
        <dbReference type="PROSITE" id="PS50991"/>
    </source>
</evidence>
<dbReference type="SMART" id="SM00917">
    <property type="entry name" value="LeuA_dimer"/>
    <property type="match status" value="1"/>
</dbReference>
<dbReference type="PROSITE" id="PS00815">
    <property type="entry name" value="AIPM_HOMOCIT_SYNTH_1"/>
    <property type="match status" value="1"/>
</dbReference>
<dbReference type="NCBIfam" id="NF002086">
    <property type="entry name" value="PRK00915.1-3"/>
    <property type="match status" value="1"/>
</dbReference>
<evidence type="ECO:0000256" key="5">
    <source>
        <dbReference type="ARBA" id="ARBA00022490"/>
    </source>
</evidence>
<dbReference type="FunFam" id="1.10.238.260:FF:000001">
    <property type="entry name" value="2-isopropylmalate synthase"/>
    <property type="match status" value="1"/>
</dbReference>
<dbReference type="Proteomes" id="UP001162029">
    <property type="component" value="Unassembled WGS sequence"/>
</dbReference>
<evidence type="ECO:0000256" key="1">
    <source>
        <dbReference type="ARBA" id="ARBA00004689"/>
    </source>
</evidence>
<dbReference type="GO" id="GO:0003852">
    <property type="term" value="F:2-isopropylmalate synthase activity"/>
    <property type="evidence" value="ECO:0007669"/>
    <property type="project" value="UniProtKB-EC"/>
</dbReference>
<dbReference type="InterPro" id="IPR013785">
    <property type="entry name" value="Aldolase_TIM"/>
</dbReference>
<keyword evidence="8" id="KW-0479">Metal-binding</keyword>
<dbReference type="HAMAP" id="MF_01025">
    <property type="entry name" value="LeuA_type1"/>
    <property type="match status" value="1"/>
</dbReference>
<dbReference type="Pfam" id="PF22617">
    <property type="entry name" value="HCS_D2"/>
    <property type="match status" value="1"/>
</dbReference>
<evidence type="ECO:0000313" key="13">
    <source>
        <dbReference type="Proteomes" id="UP001162029"/>
    </source>
</evidence>
<dbReference type="PROSITE" id="PS50991">
    <property type="entry name" value="PYR_CT"/>
    <property type="match status" value="1"/>
</dbReference>
<evidence type="ECO:0000256" key="7">
    <source>
        <dbReference type="ARBA" id="ARBA00022679"/>
    </source>
</evidence>
<dbReference type="InterPro" id="IPR005671">
    <property type="entry name" value="LeuA_bact_synth"/>
</dbReference>
<comment type="similarity">
    <text evidence="2">Belongs to the alpha-IPM synthase/homocitrate synthase family. LeuA type 1 subfamily.</text>
</comment>
<accession>A0AAV0V884</accession>
<evidence type="ECO:0000256" key="10">
    <source>
        <dbReference type="ARBA" id="ARBA00023304"/>
    </source>
</evidence>
<dbReference type="InterPro" id="IPR050073">
    <property type="entry name" value="2-IPM_HCS-like"/>
</dbReference>
<dbReference type="InterPro" id="IPR000891">
    <property type="entry name" value="PYR_CT"/>
</dbReference>
<dbReference type="InterPro" id="IPR002034">
    <property type="entry name" value="AIPM/Hcit_synth_CS"/>
</dbReference>
<dbReference type="InterPro" id="IPR036230">
    <property type="entry name" value="LeuA_allosteric_dom_sf"/>
</dbReference>
<evidence type="ECO:0000256" key="6">
    <source>
        <dbReference type="ARBA" id="ARBA00022605"/>
    </source>
</evidence>
<comment type="caution">
    <text evidence="12">The sequence shown here is derived from an EMBL/GenBank/DDBJ whole genome shotgun (WGS) entry which is preliminary data.</text>
</comment>
<dbReference type="SUPFAM" id="SSF110921">
    <property type="entry name" value="2-isopropylmalate synthase LeuA, allosteric (dimerisation) domain"/>
    <property type="match status" value="1"/>
</dbReference>
<dbReference type="Gene3D" id="3.30.160.270">
    <property type="match status" value="1"/>
</dbReference>
<dbReference type="PANTHER" id="PTHR10277:SF9">
    <property type="entry name" value="2-ISOPROPYLMALATE SYNTHASE 1, CHLOROPLASTIC-RELATED"/>
    <property type="match status" value="1"/>
</dbReference>
<dbReference type="InterPro" id="IPR013709">
    <property type="entry name" value="2-isopropylmalate_synth_dimer"/>
</dbReference>
<proteinExistence type="inferred from homology"/>